<evidence type="ECO:0000256" key="2">
    <source>
        <dbReference type="ARBA" id="ARBA00008348"/>
    </source>
</evidence>
<dbReference type="AlphaFoldDB" id="A0A7W5D0E3"/>
<name>A0A7W5D0E3_9ACTN</name>
<dbReference type="InterPro" id="IPR002942">
    <property type="entry name" value="S4_RNA-bd"/>
</dbReference>
<dbReference type="SUPFAM" id="SSF55120">
    <property type="entry name" value="Pseudouridine synthase"/>
    <property type="match status" value="1"/>
</dbReference>
<dbReference type="GO" id="GO:0003723">
    <property type="term" value="F:RNA binding"/>
    <property type="evidence" value="ECO:0007669"/>
    <property type="project" value="UniProtKB-KW"/>
</dbReference>
<dbReference type="InterPro" id="IPR020094">
    <property type="entry name" value="TruA/RsuA/RluB/E/F_N"/>
</dbReference>
<evidence type="ECO:0000256" key="1">
    <source>
        <dbReference type="ARBA" id="ARBA00000073"/>
    </source>
</evidence>
<sequence length="260" mass="27687">MSSPEAQRLQKYLARSGVASRRACEQLIAQGRVTVNGAVVSQPGTTVVPGADEVALDGAVVRPPESSVALMLHKPPRVLTTMDDPQGRATVASLVPAEQYPGLFPVGRLDADTTGLLLFTNDGQLGNSLIHPRRHVEKTYLALVEGQPTEPQMEALRNGVLLEDGPTLPARGRVLPLSQARTVAAQLGWSLKGGRRIVELTITEGRNRQVRRMLAAVGHPVLQLHRCSLASLTLGDLAPGQWRLLADGEVAELAACAGDC</sequence>
<accession>A0A7W5D0E3</accession>
<keyword evidence="3 5" id="KW-0413">Isomerase</keyword>
<dbReference type="Gene3D" id="3.10.290.10">
    <property type="entry name" value="RNA-binding S4 domain"/>
    <property type="match status" value="1"/>
</dbReference>
<comment type="catalytic activity">
    <reaction evidence="1">
        <text>a uridine in RNA = a pseudouridine in RNA</text>
        <dbReference type="Rhea" id="RHEA:48348"/>
        <dbReference type="Rhea" id="RHEA-COMP:12068"/>
        <dbReference type="Rhea" id="RHEA-COMP:12069"/>
        <dbReference type="ChEBI" id="CHEBI:65314"/>
        <dbReference type="ChEBI" id="CHEBI:65315"/>
    </reaction>
</comment>
<dbReference type="InterPro" id="IPR050343">
    <property type="entry name" value="RsuA_PseudoU_synthase"/>
</dbReference>
<comment type="similarity">
    <text evidence="2 5">Belongs to the pseudouridine synthase RsuA family.</text>
</comment>
<dbReference type="SMART" id="SM00363">
    <property type="entry name" value="S4"/>
    <property type="match status" value="1"/>
</dbReference>
<dbReference type="PANTHER" id="PTHR47683">
    <property type="entry name" value="PSEUDOURIDINE SYNTHASE FAMILY PROTEIN-RELATED"/>
    <property type="match status" value="1"/>
</dbReference>
<dbReference type="PROSITE" id="PS50889">
    <property type="entry name" value="S4"/>
    <property type="match status" value="1"/>
</dbReference>
<dbReference type="PROSITE" id="PS01149">
    <property type="entry name" value="PSI_RSU"/>
    <property type="match status" value="1"/>
</dbReference>
<evidence type="ECO:0000313" key="8">
    <source>
        <dbReference type="Proteomes" id="UP000530850"/>
    </source>
</evidence>
<comment type="caution">
    <text evidence="7">The sequence shown here is derived from an EMBL/GenBank/DDBJ whole genome shotgun (WGS) entry which is preliminary data.</text>
</comment>
<proteinExistence type="inferred from homology"/>
<dbReference type="InterPro" id="IPR018496">
    <property type="entry name" value="PsdUridine_synth_RsuA/RluB_CS"/>
</dbReference>
<dbReference type="EMBL" id="JACHYA010000001">
    <property type="protein sequence ID" value="MBB3170589.1"/>
    <property type="molecule type" value="Genomic_DNA"/>
</dbReference>
<evidence type="ECO:0000259" key="6">
    <source>
        <dbReference type="SMART" id="SM00363"/>
    </source>
</evidence>
<dbReference type="InterPro" id="IPR042092">
    <property type="entry name" value="PsdUridine_s_RsuA/RluB/E/F_cat"/>
</dbReference>
<dbReference type="InterPro" id="IPR000748">
    <property type="entry name" value="PsdUridine_synth_RsuA/RluB/E/F"/>
</dbReference>
<keyword evidence="4" id="KW-0694">RNA-binding</keyword>
<reference evidence="7 8" key="1">
    <citation type="submission" date="2020-08" db="EMBL/GenBank/DDBJ databases">
        <title>Sequencing the genomes of 1000 actinobacteria strains.</title>
        <authorList>
            <person name="Klenk H.-P."/>
        </authorList>
    </citation>
    <scope>NUCLEOTIDE SEQUENCE [LARGE SCALE GENOMIC DNA]</scope>
    <source>
        <strain evidence="7 8">DSM 22242</strain>
    </source>
</reference>
<dbReference type="CDD" id="cd02870">
    <property type="entry name" value="PseudoU_synth_RsuA_like"/>
    <property type="match status" value="1"/>
</dbReference>
<dbReference type="Pfam" id="PF01479">
    <property type="entry name" value="S4"/>
    <property type="match status" value="1"/>
</dbReference>
<evidence type="ECO:0000313" key="7">
    <source>
        <dbReference type="EMBL" id="MBB3170589.1"/>
    </source>
</evidence>
<evidence type="ECO:0000256" key="4">
    <source>
        <dbReference type="PROSITE-ProRule" id="PRU00182"/>
    </source>
</evidence>
<dbReference type="GeneID" id="93355882"/>
<evidence type="ECO:0000256" key="5">
    <source>
        <dbReference type="RuleBase" id="RU003887"/>
    </source>
</evidence>
<dbReference type="InterPro" id="IPR006145">
    <property type="entry name" value="PsdUridine_synth_RsuA/RluA"/>
</dbReference>
<dbReference type="Gene3D" id="3.30.70.1560">
    <property type="entry name" value="Alpha-L RNA-binding motif"/>
    <property type="match status" value="1"/>
</dbReference>
<dbReference type="CDD" id="cd00165">
    <property type="entry name" value="S4"/>
    <property type="match status" value="1"/>
</dbReference>
<gene>
    <name evidence="7" type="ORF">FHR31_000369</name>
</gene>
<dbReference type="EC" id="5.4.99.-" evidence="5"/>
<dbReference type="Pfam" id="PF00849">
    <property type="entry name" value="PseudoU_synth_2"/>
    <property type="match status" value="1"/>
</dbReference>
<dbReference type="Gene3D" id="3.30.70.580">
    <property type="entry name" value="Pseudouridine synthase I, catalytic domain, N-terminal subdomain"/>
    <property type="match status" value="1"/>
</dbReference>
<dbReference type="InterPro" id="IPR036986">
    <property type="entry name" value="S4_RNA-bd_sf"/>
</dbReference>
<dbReference type="SUPFAM" id="SSF55174">
    <property type="entry name" value="Alpha-L RNA-binding motif"/>
    <property type="match status" value="1"/>
</dbReference>
<feature type="domain" description="RNA-binding S4" evidence="6">
    <location>
        <begin position="7"/>
        <end position="68"/>
    </location>
</feature>
<dbReference type="GO" id="GO:0120159">
    <property type="term" value="F:rRNA pseudouridine synthase activity"/>
    <property type="evidence" value="ECO:0007669"/>
    <property type="project" value="UniProtKB-ARBA"/>
</dbReference>
<protein>
    <recommendedName>
        <fullName evidence="5">Pseudouridine synthase</fullName>
        <ecNumber evidence="5">5.4.99.-</ecNumber>
    </recommendedName>
</protein>
<dbReference type="RefSeq" id="WP_123184578.1">
    <property type="nucleotide sequence ID" value="NZ_CAOKAH010000003.1"/>
</dbReference>
<evidence type="ECO:0000256" key="3">
    <source>
        <dbReference type="ARBA" id="ARBA00023235"/>
    </source>
</evidence>
<dbReference type="NCBIfam" id="TIGR00093">
    <property type="entry name" value="pseudouridine synthase"/>
    <property type="match status" value="1"/>
</dbReference>
<dbReference type="FunFam" id="3.10.290.10:FF:000003">
    <property type="entry name" value="Pseudouridine synthase"/>
    <property type="match status" value="1"/>
</dbReference>
<dbReference type="Proteomes" id="UP000530850">
    <property type="component" value="Unassembled WGS sequence"/>
</dbReference>
<dbReference type="GO" id="GO:0000455">
    <property type="term" value="P:enzyme-directed rRNA pseudouridine synthesis"/>
    <property type="evidence" value="ECO:0007669"/>
    <property type="project" value="UniProtKB-ARBA"/>
</dbReference>
<dbReference type="PANTHER" id="PTHR47683:SF2">
    <property type="entry name" value="RNA-BINDING S4 DOMAIN-CONTAINING PROTEIN"/>
    <property type="match status" value="1"/>
</dbReference>
<dbReference type="InterPro" id="IPR020103">
    <property type="entry name" value="PsdUridine_synth_cat_dom_sf"/>
</dbReference>
<organism evidence="7 8">
    <name type="scientific">Parvibacter caecicola</name>
    <dbReference type="NCBI Taxonomy" id="747645"/>
    <lineage>
        <taxon>Bacteria</taxon>
        <taxon>Bacillati</taxon>
        <taxon>Actinomycetota</taxon>
        <taxon>Coriobacteriia</taxon>
        <taxon>Coriobacteriales</taxon>
        <taxon>Coriobacteriaceae</taxon>
        <taxon>Parvibacter</taxon>
    </lineage>
</organism>